<dbReference type="InterPro" id="IPR050695">
    <property type="entry name" value="N-acetylmuramoyl_amidase_3"/>
</dbReference>
<dbReference type="CDD" id="cd02696">
    <property type="entry name" value="MurNAc-LAA"/>
    <property type="match status" value="1"/>
</dbReference>
<keyword evidence="3" id="KW-0378">Hydrolase</keyword>
<feature type="chain" id="PRO_5013322200" description="N-acetylmuramoyl-L-alanine amidase" evidence="4">
    <location>
        <begin position="25"/>
        <end position="342"/>
    </location>
</feature>
<dbReference type="PANTHER" id="PTHR30404">
    <property type="entry name" value="N-ACETYLMURAMOYL-L-ALANINE AMIDASE"/>
    <property type="match status" value="1"/>
</dbReference>
<name>A0A1Y1S141_9SPIO</name>
<evidence type="ECO:0000256" key="4">
    <source>
        <dbReference type="SAM" id="SignalP"/>
    </source>
</evidence>
<keyword evidence="7" id="KW-1185">Reference proteome</keyword>
<keyword evidence="4" id="KW-0732">Signal</keyword>
<dbReference type="SMART" id="SM00646">
    <property type="entry name" value="Ami_3"/>
    <property type="match status" value="1"/>
</dbReference>
<dbReference type="Pfam" id="PF01520">
    <property type="entry name" value="Amidase_3"/>
    <property type="match status" value="1"/>
</dbReference>
<evidence type="ECO:0000259" key="5">
    <source>
        <dbReference type="SMART" id="SM00646"/>
    </source>
</evidence>
<dbReference type="GO" id="GO:0008745">
    <property type="term" value="F:N-acetylmuramoyl-L-alanine amidase activity"/>
    <property type="evidence" value="ECO:0007669"/>
    <property type="project" value="UniProtKB-EC"/>
</dbReference>
<dbReference type="InterPro" id="IPR002508">
    <property type="entry name" value="MurNAc-LAA_cat"/>
</dbReference>
<feature type="domain" description="MurNAc-LAA" evidence="5">
    <location>
        <begin position="189"/>
        <end position="331"/>
    </location>
</feature>
<evidence type="ECO:0000313" key="6">
    <source>
        <dbReference type="EMBL" id="ORC36489.1"/>
    </source>
</evidence>
<evidence type="ECO:0000256" key="2">
    <source>
        <dbReference type="ARBA" id="ARBA00011901"/>
    </source>
</evidence>
<evidence type="ECO:0000256" key="3">
    <source>
        <dbReference type="ARBA" id="ARBA00022801"/>
    </source>
</evidence>
<reference evidence="6 7" key="1">
    <citation type="submission" date="2017-03" db="EMBL/GenBank/DDBJ databases">
        <title>Draft Genome sequence of Marispirochaeta sp. strain JC444.</title>
        <authorList>
            <person name="Shivani Y."/>
            <person name="Subhash Y."/>
            <person name="Sasikala C."/>
            <person name="Ramana C."/>
        </authorList>
    </citation>
    <scope>NUCLEOTIDE SEQUENCE [LARGE SCALE GENOMIC DNA]</scope>
    <source>
        <strain evidence="6 7">JC444</strain>
    </source>
</reference>
<dbReference type="SUPFAM" id="SSF53187">
    <property type="entry name" value="Zn-dependent exopeptidases"/>
    <property type="match status" value="1"/>
</dbReference>
<comment type="caution">
    <text evidence="6">The sequence shown here is derived from an EMBL/GenBank/DDBJ whole genome shotgun (WGS) entry which is preliminary data.</text>
</comment>
<gene>
    <name evidence="6" type="ORF">B4O97_05285</name>
</gene>
<dbReference type="EMBL" id="MWQY01000005">
    <property type="protein sequence ID" value="ORC36489.1"/>
    <property type="molecule type" value="Genomic_DNA"/>
</dbReference>
<dbReference type="Gene3D" id="3.40.630.40">
    <property type="entry name" value="Zn-dependent exopeptidases"/>
    <property type="match status" value="1"/>
</dbReference>
<organism evidence="6 7">
    <name type="scientific">Marispirochaeta aestuarii</name>
    <dbReference type="NCBI Taxonomy" id="1963862"/>
    <lineage>
        <taxon>Bacteria</taxon>
        <taxon>Pseudomonadati</taxon>
        <taxon>Spirochaetota</taxon>
        <taxon>Spirochaetia</taxon>
        <taxon>Spirochaetales</taxon>
        <taxon>Spirochaetaceae</taxon>
        <taxon>Marispirochaeta</taxon>
    </lineage>
</organism>
<dbReference type="AlphaFoldDB" id="A0A1Y1S141"/>
<dbReference type="PANTHER" id="PTHR30404:SF0">
    <property type="entry name" value="N-ACETYLMURAMOYL-L-ALANINE AMIDASE AMIC"/>
    <property type="match status" value="1"/>
</dbReference>
<evidence type="ECO:0000313" key="7">
    <source>
        <dbReference type="Proteomes" id="UP000192343"/>
    </source>
</evidence>
<dbReference type="GO" id="GO:0030288">
    <property type="term" value="C:outer membrane-bounded periplasmic space"/>
    <property type="evidence" value="ECO:0007669"/>
    <property type="project" value="TreeGrafter"/>
</dbReference>
<dbReference type="EC" id="3.5.1.28" evidence="2"/>
<feature type="signal peptide" evidence="4">
    <location>
        <begin position="1"/>
        <end position="24"/>
    </location>
</feature>
<sequence length="342" mass="38048">MVRPFRAFVLILSGLLLCSAVSFGDTNITTLIQRVGGELLWDPVLERGIVNRGRRSVVFQVGIPFLLKDFNEVTDIEAPRRRQDGSVVVSDESAKAFVSLFAVDQPQDSFTISTIIIDPGHGGKDPGTIGTHNIDGERLVLEEKDLVLKVSQSVVNQLKENFPDKNIILTRSDDRYLALEERTAIANAVELAEQEAMIFMSIHANASLNRKASGFEVWYLPPEYRREIVDPEDLDQEQKTIAPILNSILEEEFTVESILLAKEILDGMETTIGTVSGSRGLKEESWFVVRNAKMPSVLVEIGFVTNPEEAKLLNTETHLQKISSGIYNGLAAYIRNFEKSGE</sequence>
<protein>
    <recommendedName>
        <fullName evidence="2">N-acetylmuramoyl-L-alanine amidase</fullName>
        <ecNumber evidence="2">3.5.1.28</ecNumber>
    </recommendedName>
</protein>
<dbReference type="Proteomes" id="UP000192343">
    <property type="component" value="Unassembled WGS sequence"/>
</dbReference>
<dbReference type="STRING" id="1963862.B4O97_05285"/>
<evidence type="ECO:0000256" key="1">
    <source>
        <dbReference type="ARBA" id="ARBA00001561"/>
    </source>
</evidence>
<proteinExistence type="predicted"/>
<accession>A0A1Y1S141</accession>
<dbReference type="GO" id="GO:0009253">
    <property type="term" value="P:peptidoglycan catabolic process"/>
    <property type="evidence" value="ECO:0007669"/>
    <property type="project" value="InterPro"/>
</dbReference>
<comment type="catalytic activity">
    <reaction evidence="1">
        <text>Hydrolyzes the link between N-acetylmuramoyl residues and L-amino acid residues in certain cell-wall glycopeptides.</text>
        <dbReference type="EC" id="3.5.1.28"/>
    </reaction>
</comment>